<dbReference type="VEuPathDB" id="VectorBase:ASIS005768"/>
<evidence type="ECO:0000313" key="5">
    <source>
        <dbReference type="Proteomes" id="UP000030765"/>
    </source>
</evidence>
<name>A0A084VLU9_ANOSI</name>
<dbReference type="AlphaFoldDB" id="A0A084VLU9"/>
<organism evidence="3">
    <name type="scientific">Anopheles sinensis</name>
    <name type="common">Mosquito</name>
    <dbReference type="NCBI Taxonomy" id="74873"/>
    <lineage>
        <taxon>Eukaryota</taxon>
        <taxon>Metazoa</taxon>
        <taxon>Ecdysozoa</taxon>
        <taxon>Arthropoda</taxon>
        <taxon>Hexapoda</taxon>
        <taxon>Insecta</taxon>
        <taxon>Pterygota</taxon>
        <taxon>Neoptera</taxon>
        <taxon>Endopterygota</taxon>
        <taxon>Diptera</taxon>
        <taxon>Nematocera</taxon>
        <taxon>Culicoidea</taxon>
        <taxon>Culicidae</taxon>
        <taxon>Anophelinae</taxon>
        <taxon>Anopheles</taxon>
    </lineage>
</organism>
<dbReference type="EMBL" id="KE524974">
    <property type="protein sequence ID" value="KFB38943.1"/>
    <property type="molecule type" value="Genomic_DNA"/>
</dbReference>
<keyword evidence="5" id="KW-1185">Reference proteome</keyword>
<keyword evidence="2" id="KW-0812">Transmembrane</keyword>
<dbReference type="VEuPathDB" id="VectorBase:ASIC006267"/>
<keyword evidence="2" id="KW-1133">Transmembrane helix</keyword>
<evidence type="ECO:0000256" key="2">
    <source>
        <dbReference type="SAM" id="Phobius"/>
    </source>
</evidence>
<reference evidence="3 5" key="1">
    <citation type="journal article" date="2014" name="BMC Genomics">
        <title>Genome sequence of Anopheles sinensis provides insight into genetics basis of mosquito competence for malaria parasites.</title>
        <authorList>
            <person name="Zhou D."/>
            <person name="Zhang D."/>
            <person name="Ding G."/>
            <person name="Shi L."/>
            <person name="Hou Q."/>
            <person name="Ye Y."/>
            <person name="Xu Y."/>
            <person name="Zhou H."/>
            <person name="Xiong C."/>
            <person name="Li S."/>
            <person name="Yu J."/>
            <person name="Hong S."/>
            <person name="Yu X."/>
            <person name="Zou P."/>
            <person name="Chen C."/>
            <person name="Chang X."/>
            <person name="Wang W."/>
            <person name="Lv Y."/>
            <person name="Sun Y."/>
            <person name="Ma L."/>
            <person name="Shen B."/>
            <person name="Zhu C."/>
        </authorList>
    </citation>
    <scope>NUCLEOTIDE SEQUENCE [LARGE SCALE GENOMIC DNA]</scope>
</reference>
<keyword evidence="2" id="KW-0472">Membrane</keyword>
<feature type="transmembrane region" description="Helical" evidence="2">
    <location>
        <begin position="32"/>
        <end position="53"/>
    </location>
</feature>
<dbReference type="Proteomes" id="UP000030765">
    <property type="component" value="Unassembled WGS sequence"/>
</dbReference>
<dbReference type="EnsemblMetazoa" id="ASIC006267-RA">
    <property type="protein sequence ID" value="ASIC006267-PA"/>
    <property type="gene ID" value="ASIC006267"/>
</dbReference>
<accession>A0A084VLU9</accession>
<feature type="region of interest" description="Disordered" evidence="1">
    <location>
        <begin position="1"/>
        <end position="21"/>
    </location>
</feature>
<proteinExistence type="predicted"/>
<reference evidence="4" key="2">
    <citation type="submission" date="2020-05" db="UniProtKB">
        <authorList>
            <consortium name="EnsemblMetazoa"/>
        </authorList>
    </citation>
    <scope>IDENTIFICATION</scope>
</reference>
<evidence type="ECO:0000313" key="4">
    <source>
        <dbReference type="EnsemblMetazoa" id="ASIC006267-PA"/>
    </source>
</evidence>
<dbReference type="EMBL" id="ATLV01014558">
    <property type="status" value="NOT_ANNOTATED_CDS"/>
    <property type="molecule type" value="Genomic_DNA"/>
</dbReference>
<evidence type="ECO:0000313" key="3">
    <source>
        <dbReference type="EMBL" id="KFB38943.1"/>
    </source>
</evidence>
<gene>
    <name evidence="3" type="ORF">ZHAS_00006267</name>
</gene>
<feature type="compositionally biased region" description="Basic residues" evidence="1">
    <location>
        <begin position="1"/>
        <end position="10"/>
    </location>
</feature>
<protein>
    <submittedName>
        <fullName evidence="3 4">Uncharacterized protein</fullName>
    </submittedName>
</protein>
<evidence type="ECO:0000256" key="1">
    <source>
        <dbReference type="SAM" id="MobiDB-lite"/>
    </source>
</evidence>
<sequence length="113" mass="13217">MTKRSNRKRNVTPVNPVKPTSKKEKLRQFIRCCGKGLVWLVKMLLFLVALRVMYCLHRLWPRLLHVVDLMVVGWTMMLQLMQDSGLAGDFQVLPDVMKYVSRANNRTWPLCSD</sequence>